<accession>A0A5C5W0E0</accession>
<comment type="caution">
    <text evidence="1">The sequence shown here is derived from an EMBL/GenBank/DDBJ whole genome shotgun (WGS) entry which is preliminary data.</text>
</comment>
<name>A0A5C5W0E0_9PLAN</name>
<organism evidence="1 2">
    <name type="scientific">Thalassoglobus neptunius</name>
    <dbReference type="NCBI Taxonomy" id="1938619"/>
    <lineage>
        <taxon>Bacteria</taxon>
        <taxon>Pseudomonadati</taxon>
        <taxon>Planctomycetota</taxon>
        <taxon>Planctomycetia</taxon>
        <taxon>Planctomycetales</taxon>
        <taxon>Planctomycetaceae</taxon>
        <taxon>Thalassoglobus</taxon>
    </lineage>
</organism>
<gene>
    <name evidence="1" type="ORF">KOR42_44700</name>
</gene>
<proteinExistence type="predicted"/>
<keyword evidence="2" id="KW-1185">Reference proteome</keyword>
<dbReference type="Proteomes" id="UP000317243">
    <property type="component" value="Unassembled WGS sequence"/>
</dbReference>
<dbReference type="EMBL" id="SIHI01000032">
    <property type="protein sequence ID" value="TWT43529.1"/>
    <property type="molecule type" value="Genomic_DNA"/>
</dbReference>
<dbReference type="RefSeq" id="WP_146511826.1">
    <property type="nucleotide sequence ID" value="NZ_SIHI01000032.1"/>
</dbReference>
<evidence type="ECO:0000313" key="2">
    <source>
        <dbReference type="Proteomes" id="UP000317243"/>
    </source>
</evidence>
<evidence type="ECO:0000313" key="1">
    <source>
        <dbReference type="EMBL" id="TWT43529.1"/>
    </source>
</evidence>
<sequence length="135" mass="15124">MNSIIDRSVGTDRQRSKYVNRQSIYRYVSMGNSYAVFRGRTEFSEMRVISLALRISSLEILLDSFPSDLARTFVALSLGDAVATKSKPVAIGFDDKSLGGIDRDKIFERNTGSTKIDHYAGTLFMVLNQREADSQ</sequence>
<dbReference type="AlphaFoldDB" id="A0A5C5W0E0"/>
<protein>
    <submittedName>
        <fullName evidence="1">Uncharacterized protein</fullName>
    </submittedName>
</protein>
<reference evidence="1 2" key="1">
    <citation type="submission" date="2019-02" db="EMBL/GenBank/DDBJ databases">
        <title>Deep-cultivation of Planctomycetes and their phenomic and genomic characterization uncovers novel biology.</title>
        <authorList>
            <person name="Wiegand S."/>
            <person name="Jogler M."/>
            <person name="Boedeker C."/>
            <person name="Pinto D."/>
            <person name="Vollmers J."/>
            <person name="Rivas-Marin E."/>
            <person name="Kohn T."/>
            <person name="Peeters S.H."/>
            <person name="Heuer A."/>
            <person name="Rast P."/>
            <person name="Oberbeckmann S."/>
            <person name="Bunk B."/>
            <person name="Jeske O."/>
            <person name="Meyerdierks A."/>
            <person name="Storesund J.E."/>
            <person name="Kallscheuer N."/>
            <person name="Luecker S."/>
            <person name="Lage O.M."/>
            <person name="Pohl T."/>
            <person name="Merkel B.J."/>
            <person name="Hornburger P."/>
            <person name="Mueller R.-W."/>
            <person name="Bruemmer F."/>
            <person name="Labrenz M."/>
            <person name="Spormann A.M."/>
            <person name="Op Den Camp H."/>
            <person name="Overmann J."/>
            <person name="Amann R."/>
            <person name="Jetten M.S.M."/>
            <person name="Mascher T."/>
            <person name="Medema M.H."/>
            <person name="Devos D.P."/>
            <person name="Kaster A.-K."/>
            <person name="Ovreas L."/>
            <person name="Rohde M."/>
            <person name="Galperin M.Y."/>
            <person name="Jogler C."/>
        </authorList>
    </citation>
    <scope>NUCLEOTIDE SEQUENCE [LARGE SCALE GENOMIC DNA]</scope>
    <source>
        <strain evidence="1 2">KOR42</strain>
    </source>
</reference>